<keyword evidence="6" id="KW-1185">Reference proteome</keyword>
<dbReference type="RefSeq" id="WP_114279516.1">
    <property type="nucleotide sequence ID" value="NZ_QPJY01000003.1"/>
</dbReference>
<feature type="modified residue" description="4-aspartylphosphate" evidence="2">
    <location>
        <position position="52"/>
    </location>
</feature>
<dbReference type="Gene3D" id="3.40.50.2300">
    <property type="match status" value="1"/>
</dbReference>
<dbReference type="PROSITE" id="PS50110">
    <property type="entry name" value="RESPONSE_REGULATORY"/>
    <property type="match status" value="1"/>
</dbReference>
<feature type="domain" description="Response regulatory" evidence="4">
    <location>
        <begin position="3"/>
        <end position="119"/>
    </location>
</feature>
<organism evidence="5 6">
    <name type="scientific">Thioalbus denitrificans</name>
    <dbReference type="NCBI Taxonomy" id="547122"/>
    <lineage>
        <taxon>Bacteria</taxon>
        <taxon>Pseudomonadati</taxon>
        <taxon>Pseudomonadota</taxon>
        <taxon>Gammaproteobacteria</taxon>
        <taxon>Chromatiales</taxon>
        <taxon>Ectothiorhodospiraceae</taxon>
        <taxon>Thioalbus</taxon>
    </lineage>
</organism>
<proteinExistence type="predicted"/>
<dbReference type="Pfam" id="PF00072">
    <property type="entry name" value="Response_reg"/>
    <property type="match status" value="1"/>
</dbReference>
<accession>A0A369CBH2</accession>
<dbReference type="CDD" id="cd17546">
    <property type="entry name" value="REC_hyHK_CKI1_RcsC-like"/>
    <property type="match status" value="1"/>
</dbReference>
<evidence type="ECO:0000259" key="4">
    <source>
        <dbReference type="PROSITE" id="PS50110"/>
    </source>
</evidence>
<dbReference type="SUPFAM" id="SSF52172">
    <property type="entry name" value="CheY-like"/>
    <property type="match status" value="1"/>
</dbReference>
<keyword evidence="1 2" id="KW-0597">Phosphoprotein</keyword>
<evidence type="ECO:0000313" key="6">
    <source>
        <dbReference type="Proteomes" id="UP000252707"/>
    </source>
</evidence>
<dbReference type="Proteomes" id="UP000252707">
    <property type="component" value="Unassembled WGS sequence"/>
</dbReference>
<keyword evidence="3" id="KW-1133">Transmembrane helix</keyword>
<evidence type="ECO:0000256" key="3">
    <source>
        <dbReference type="SAM" id="Phobius"/>
    </source>
</evidence>
<sequence>MRKALVVDDSRLARVSLSRMLERRGFEVDGVESGEEALAYLETHTPEVVFMDYMMPQMSGHEATRAITGNPATARVPVVMCTSQDTPEDRAEAERSGARGFITKPASDQDLDEVLALLSTAPAAPAPAAAEPAPAAPAADLEATVRATVERLGATLDERLEQALAVRAAAIEESTRTLAARAAAEVEKRMRESIDGLQHRAVPDGADLLAGLDLEGRIASQVGTALEQAGAGLAQEVLADPRLGAMVTEAVDTRLQSLHGEVVEAVLADPRLRPADPPVRQPPDMEALLADPRLGAAVADEVSTRLQSLRGEVVEAVLADPRLRPADTAVQEPPDLDELLADPRLAQAIATRVESQLADQAQEPAGETPAAAADMETLQAAVAGARRQAGVALGAALVALALLVVSWIA</sequence>
<reference evidence="5 6" key="1">
    <citation type="submission" date="2018-07" db="EMBL/GenBank/DDBJ databases">
        <title>Genomic Encyclopedia of Type Strains, Phase IV (KMG-IV): sequencing the most valuable type-strain genomes for metagenomic binning, comparative biology and taxonomic classification.</title>
        <authorList>
            <person name="Goeker M."/>
        </authorList>
    </citation>
    <scope>NUCLEOTIDE SEQUENCE [LARGE SCALE GENOMIC DNA]</scope>
    <source>
        <strain evidence="5 6">DSM 26407</strain>
    </source>
</reference>
<protein>
    <submittedName>
        <fullName evidence="5">Response regulator receiver domain-containing protein</fullName>
    </submittedName>
</protein>
<dbReference type="SMART" id="SM00448">
    <property type="entry name" value="REC"/>
    <property type="match status" value="1"/>
</dbReference>
<gene>
    <name evidence="5" type="ORF">DFQ59_103318</name>
</gene>
<dbReference type="PANTHER" id="PTHR44591">
    <property type="entry name" value="STRESS RESPONSE REGULATOR PROTEIN 1"/>
    <property type="match status" value="1"/>
</dbReference>
<evidence type="ECO:0000313" key="5">
    <source>
        <dbReference type="EMBL" id="RCX31350.1"/>
    </source>
</evidence>
<dbReference type="InterPro" id="IPR050595">
    <property type="entry name" value="Bact_response_regulator"/>
</dbReference>
<dbReference type="PANTHER" id="PTHR44591:SF20">
    <property type="entry name" value="PROTEIN PILH"/>
    <property type="match status" value="1"/>
</dbReference>
<feature type="transmembrane region" description="Helical" evidence="3">
    <location>
        <begin position="389"/>
        <end position="408"/>
    </location>
</feature>
<evidence type="ECO:0000256" key="1">
    <source>
        <dbReference type="ARBA" id="ARBA00022553"/>
    </source>
</evidence>
<name>A0A369CBH2_9GAMM</name>
<dbReference type="EMBL" id="QPJY01000003">
    <property type="protein sequence ID" value="RCX31350.1"/>
    <property type="molecule type" value="Genomic_DNA"/>
</dbReference>
<dbReference type="InterPro" id="IPR001789">
    <property type="entry name" value="Sig_transdc_resp-reg_receiver"/>
</dbReference>
<keyword evidence="3" id="KW-0812">Transmembrane</keyword>
<comment type="caution">
    <text evidence="5">The sequence shown here is derived from an EMBL/GenBank/DDBJ whole genome shotgun (WGS) entry which is preliminary data.</text>
</comment>
<evidence type="ECO:0000256" key="2">
    <source>
        <dbReference type="PROSITE-ProRule" id="PRU00169"/>
    </source>
</evidence>
<dbReference type="InterPro" id="IPR011006">
    <property type="entry name" value="CheY-like_superfamily"/>
</dbReference>
<dbReference type="GO" id="GO:0000160">
    <property type="term" value="P:phosphorelay signal transduction system"/>
    <property type="evidence" value="ECO:0007669"/>
    <property type="project" value="InterPro"/>
</dbReference>
<keyword evidence="3" id="KW-0472">Membrane</keyword>
<dbReference type="OrthoDB" id="9800897at2"/>
<dbReference type="AlphaFoldDB" id="A0A369CBH2"/>